<evidence type="ECO:0000313" key="2">
    <source>
        <dbReference type="Proteomes" id="UP000638353"/>
    </source>
</evidence>
<dbReference type="AlphaFoldDB" id="A0A919CG44"/>
<proteinExistence type="predicted"/>
<sequence>MGQLPVVRPGHRVVARSDGKGGMFVTVEKVQGRAFAVSAEVQGYVLDARLLMDVLGGMKMPGSWFQVWCKLVAAQDPSYSKDIDRTKAPRGYVRINQRELQKRCSLSAASVSEPSQFFHHIGWMRTAKPGVLQLNPWLTVAGTSAEQEKWQAEWNAAQGPACVIPAPNYPALWREERAQAKKEAEAARRREKVVALPRRRIPARKASA</sequence>
<gene>
    <name evidence="1" type="ORF">GCM10010334_84320</name>
</gene>
<reference evidence="1" key="2">
    <citation type="submission" date="2020-09" db="EMBL/GenBank/DDBJ databases">
        <authorList>
            <person name="Sun Q."/>
            <person name="Ohkuma M."/>
        </authorList>
    </citation>
    <scope>NUCLEOTIDE SEQUENCE</scope>
    <source>
        <strain evidence="1">JCM 4637</strain>
    </source>
</reference>
<name>A0A919CG44_9ACTN</name>
<protein>
    <submittedName>
        <fullName evidence="1">Uncharacterized protein</fullName>
    </submittedName>
</protein>
<dbReference type="Proteomes" id="UP000638353">
    <property type="component" value="Unassembled WGS sequence"/>
</dbReference>
<reference evidence="1" key="1">
    <citation type="journal article" date="2014" name="Int. J. Syst. Evol. Microbiol.">
        <title>Complete genome sequence of Corynebacterium casei LMG S-19264T (=DSM 44701T), isolated from a smear-ripened cheese.</title>
        <authorList>
            <consortium name="US DOE Joint Genome Institute (JGI-PGF)"/>
            <person name="Walter F."/>
            <person name="Albersmeier A."/>
            <person name="Kalinowski J."/>
            <person name="Ruckert C."/>
        </authorList>
    </citation>
    <scope>NUCLEOTIDE SEQUENCE</scope>
    <source>
        <strain evidence="1">JCM 4637</strain>
    </source>
</reference>
<accession>A0A919CG44</accession>
<comment type="caution">
    <text evidence="1">The sequence shown here is derived from an EMBL/GenBank/DDBJ whole genome shotgun (WGS) entry which is preliminary data.</text>
</comment>
<evidence type="ECO:0000313" key="1">
    <source>
        <dbReference type="EMBL" id="GHD20089.1"/>
    </source>
</evidence>
<dbReference type="EMBL" id="BMVC01000038">
    <property type="protein sequence ID" value="GHD20089.1"/>
    <property type="molecule type" value="Genomic_DNA"/>
</dbReference>
<organism evidence="1 2">
    <name type="scientific">Streptomyces finlayi</name>
    <dbReference type="NCBI Taxonomy" id="67296"/>
    <lineage>
        <taxon>Bacteria</taxon>
        <taxon>Bacillati</taxon>
        <taxon>Actinomycetota</taxon>
        <taxon>Actinomycetes</taxon>
        <taxon>Kitasatosporales</taxon>
        <taxon>Streptomycetaceae</taxon>
        <taxon>Streptomyces</taxon>
    </lineage>
</organism>